<proteinExistence type="predicted"/>
<dbReference type="SUPFAM" id="SSF46955">
    <property type="entry name" value="Putative DNA-binding domain"/>
    <property type="match status" value="1"/>
</dbReference>
<reference evidence="1 2" key="1">
    <citation type="submission" date="2019-07" db="EMBL/GenBank/DDBJ databases">
        <title>Genomic Encyclopedia of Archaeal and Bacterial Type Strains, Phase II (KMG-II): from individual species to whole genera.</title>
        <authorList>
            <person name="Goeker M."/>
        </authorList>
    </citation>
    <scope>NUCLEOTIDE SEQUENCE [LARGE SCALE GENOMIC DNA]</scope>
    <source>
        <strain evidence="1 2">ATCC BAA-2084</strain>
    </source>
</reference>
<name>A0A562UMI2_9SPHN</name>
<dbReference type="InterPro" id="IPR010260">
    <property type="entry name" value="AlpA"/>
</dbReference>
<dbReference type="PANTHER" id="PTHR36154">
    <property type="entry name" value="DNA-BINDING TRANSCRIPTIONAL ACTIVATOR ALPA"/>
    <property type="match status" value="1"/>
</dbReference>
<dbReference type="EMBL" id="VLLK01000002">
    <property type="protein sequence ID" value="TWJ06834.1"/>
    <property type="molecule type" value="Genomic_DNA"/>
</dbReference>
<dbReference type="PANTHER" id="PTHR36154:SF1">
    <property type="entry name" value="DNA-BINDING TRANSCRIPTIONAL ACTIVATOR ALPA"/>
    <property type="match status" value="1"/>
</dbReference>
<dbReference type="STRING" id="476157.GCA_001663155_01047"/>
<dbReference type="Gene3D" id="1.10.238.160">
    <property type="match status" value="1"/>
</dbReference>
<gene>
    <name evidence="1" type="ORF">JN10_2371</name>
</gene>
<protein>
    <submittedName>
        <fullName evidence="1">AlpA family transcriptional regulator</fullName>
    </submittedName>
</protein>
<dbReference type="Proteomes" id="UP000320547">
    <property type="component" value="Unassembled WGS sequence"/>
</dbReference>
<sequence>MENEIEQLSMPFLADSDNGCSQRPKIKRFLRLREVLHRTGLGRSTVYRWMDEGRFPKSVRLGGRSVAWIEHEIDEWLMSRSK</sequence>
<dbReference type="InterPro" id="IPR009061">
    <property type="entry name" value="DNA-bd_dom_put_sf"/>
</dbReference>
<evidence type="ECO:0000313" key="1">
    <source>
        <dbReference type="EMBL" id="TWJ06834.1"/>
    </source>
</evidence>
<organism evidence="1 2">
    <name type="scientific">Altererythrobacter ishigakiensis</name>
    <dbReference type="NCBI Taxonomy" id="476157"/>
    <lineage>
        <taxon>Bacteria</taxon>
        <taxon>Pseudomonadati</taxon>
        <taxon>Pseudomonadota</taxon>
        <taxon>Alphaproteobacteria</taxon>
        <taxon>Sphingomonadales</taxon>
        <taxon>Erythrobacteraceae</taxon>
        <taxon>Altererythrobacter</taxon>
    </lineage>
</organism>
<evidence type="ECO:0000313" key="2">
    <source>
        <dbReference type="Proteomes" id="UP000320547"/>
    </source>
</evidence>
<dbReference type="Pfam" id="PF05930">
    <property type="entry name" value="Phage_AlpA"/>
    <property type="match status" value="1"/>
</dbReference>
<comment type="caution">
    <text evidence="1">The sequence shown here is derived from an EMBL/GenBank/DDBJ whole genome shotgun (WGS) entry which is preliminary data.</text>
</comment>
<dbReference type="AlphaFoldDB" id="A0A562UMI2"/>
<dbReference type="InterPro" id="IPR052931">
    <property type="entry name" value="Prophage_regulatory_activator"/>
</dbReference>
<keyword evidence="2" id="KW-1185">Reference proteome</keyword>
<accession>A0A562UMI2</accession>